<dbReference type="PANTHER" id="PTHR31836">
    <property type="match status" value="1"/>
</dbReference>
<dbReference type="InterPro" id="IPR009009">
    <property type="entry name" value="RlpA-like_DPBB"/>
</dbReference>
<comment type="caution">
    <text evidence="4">The sequence shown here is derived from an EMBL/GenBank/DDBJ whole genome shotgun (WGS) entry which is preliminary data.</text>
</comment>
<dbReference type="CDD" id="cd22191">
    <property type="entry name" value="DPBB_RlpA_EXP_N-like"/>
    <property type="match status" value="2"/>
</dbReference>
<evidence type="ECO:0000256" key="1">
    <source>
        <dbReference type="ARBA" id="ARBA00022729"/>
    </source>
</evidence>
<feature type="region of interest" description="Disordered" evidence="2">
    <location>
        <begin position="75"/>
        <end position="152"/>
    </location>
</feature>
<accession>A0A1Y2GYK7</accession>
<sequence length="250" mass="26848">MNPLQFGNPASKNSTCGEWVLVRNRKNTMQSTYAQVVGQCPTCDYGSVDVSLGALSDLAPDLPFESMVFDDSSDTTIDDLMGADTPQPANSTPISPKDLLSVVWELSGPPKHTGTNQIDLPSGTRPTSTTSPTPTSTTEAPKPTSPSSPVFSGRATWYSDTSGFCEHPYSQSDMIVAVNEAQMGRVKDLCGKKILLTKEGSDVQVVVEVVDMCPSKYCKSGDLDLSQAAFKEFADLDVGELTLKWSFLDS</sequence>
<dbReference type="Proteomes" id="UP000193648">
    <property type="component" value="Unassembled WGS sequence"/>
</dbReference>
<evidence type="ECO:0000313" key="5">
    <source>
        <dbReference type="Proteomes" id="UP000193648"/>
    </source>
</evidence>
<protein>
    <submittedName>
        <fullName evidence="4">RlpA-like double-psi beta-barrel-protein domain-containing protein-containing protein</fullName>
    </submittedName>
</protein>
<keyword evidence="1" id="KW-0732">Signal</keyword>
<dbReference type="PANTHER" id="PTHR31836:SF28">
    <property type="entry name" value="SRCR DOMAIN-CONTAINING PROTEIN-RELATED"/>
    <property type="match status" value="1"/>
</dbReference>
<keyword evidence="5" id="KW-1185">Reference proteome</keyword>
<dbReference type="Pfam" id="PF03330">
    <property type="entry name" value="DPBB_1"/>
    <property type="match status" value="1"/>
</dbReference>
<dbReference type="EMBL" id="MCFF01000005">
    <property type="protein sequence ID" value="ORZ26894.1"/>
    <property type="molecule type" value="Genomic_DNA"/>
</dbReference>
<dbReference type="InterPro" id="IPR051477">
    <property type="entry name" value="Expansin_CellWall"/>
</dbReference>
<dbReference type="InterPro" id="IPR036908">
    <property type="entry name" value="RlpA-like_sf"/>
</dbReference>
<evidence type="ECO:0000313" key="4">
    <source>
        <dbReference type="EMBL" id="ORZ26894.1"/>
    </source>
</evidence>
<name>A0A1Y2GYK7_9FUNG</name>
<dbReference type="SUPFAM" id="SSF50685">
    <property type="entry name" value="Barwin-like endoglucanases"/>
    <property type="match status" value="2"/>
</dbReference>
<gene>
    <name evidence="4" type="ORF">BCR41DRAFT_347025</name>
</gene>
<dbReference type="Gene3D" id="2.40.40.10">
    <property type="entry name" value="RlpA-like domain"/>
    <property type="match status" value="2"/>
</dbReference>
<dbReference type="OrthoDB" id="406505at2759"/>
<reference evidence="4 5" key="1">
    <citation type="submission" date="2016-07" db="EMBL/GenBank/DDBJ databases">
        <title>Pervasive Adenine N6-methylation of Active Genes in Fungi.</title>
        <authorList>
            <consortium name="DOE Joint Genome Institute"/>
            <person name="Mondo S.J."/>
            <person name="Dannebaum R.O."/>
            <person name="Kuo R.C."/>
            <person name="Labutti K."/>
            <person name="Haridas S."/>
            <person name="Kuo A."/>
            <person name="Salamov A."/>
            <person name="Ahrendt S.R."/>
            <person name="Lipzen A."/>
            <person name="Sullivan W."/>
            <person name="Andreopoulos W.B."/>
            <person name="Clum A."/>
            <person name="Lindquist E."/>
            <person name="Daum C."/>
            <person name="Ramamoorthy G.K."/>
            <person name="Gryganskyi A."/>
            <person name="Culley D."/>
            <person name="Magnuson J.K."/>
            <person name="James T.Y."/>
            <person name="O'Malley M.A."/>
            <person name="Stajich J.E."/>
            <person name="Spatafora J.W."/>
            <person name="Visel A."/>
            <person name="Grigoriev I.V."/>
        </authorList>
    </citation>
    <scope>NUCLEOTIDE SEQUENCE [LARGE SCALE GENOMIC DNA]</scope>
    <source>
        <strain evidence="4 5">NRRL 3116</strain>
    </source>
</reference>
<dbReference type="GeneID" id="33564854"/>
<organism evidence="4 5">
    <name type="scientific">Lobosporangium transversale</name>
    <dbReference type="NCBI Taxonomy" id="64571"/>
    <lineage>
        <taxon>Eukaryota</taxon>
        <taxon>Fungi</taxon>
        <taxon>Fungi incertae sedis</taxon>
        <taxon>Mucoromycota</taxon>
        <taxon>Mortierellomycotina</taxon>
        <taxon>Mortierellomycetes</taxon>
        <taxon>Mortierellales</taxon>
        <taxon>Mortierellaceae</taxon>
        <taxon>Lobosporangium</taxon>
    </lineage>
</organism>
<proteinExistence type="predicted"/>
<evidence type="ECO:0000256" key="2">
    <source>
        <dbReference type="SAM" id="MobiDB-lite"/>
    </source>
</evidence>
<dbReference type="AlphaFoldDB" id="A0A1Y2GYK7"/>
<feature type="compositionally biased region" description="Low complexity" evidence="2">
    <location>
        <begin position="121"/>
        <end position="149"/>
    </location>
</feature>
<evidence type="ECO:0000259" key="3">
    <source>
        <dbReference type="Pfam" id="PF03330"/>
    </source>
</evidence>
<dbReference type="RefSeq" id="XP_021884641.1">
    <property type="nucleotide sequence ID" value="XM_022023010.1"/>
</dbReference>
<feature type="domain" description="RlpA-like protein double-psi beta-barrel" evidence="3">
    <location>
        <begin position="152"/>
        <end position="240"/>
    </location>
</feature>
<dbReference type="InParanoid" id="A0A1Y2GYK7"/>